<organism evidence="3 4">
    <name type="scientific">Nonomuraea typhae</name>
    <dbReference type="NCBI Taxonomy" id="2603600"/>
    <lineage>
        <taxon>Bacteria</taxon>
        <taxon>Bacillati</taxon>
        <taxon>Actinomycetota</taxon>
        <taxon>Actinomycetes</taxon>
        <taxon>Streptosporangiales</taxon>
        <taxon>Streptosporangiaceae</taxon>
        <taxon>Nonomuraea</taxon>
    </lineage>
</organism>
<evidence type="ECO:0008006" key="5">
    <source>
        <dbReference type="Google" id="ProtNLM"/>
    </source>
</evidence>
<keyword evidence="2" id="KW-0378">Hydrolase</keyword>
<keyword evidence="1" id="KW-0732">Signal</keyword>
<dbReference type="EMBL" id="JBITGY010000007">
    <property type="protein sequence ID" value="MFI6501311.1"/>
    <property type="molecule type" value="Genomic_DNA"/>
</dbReference>
<dbReference type="Gene3D" id="3.40.50.1820">
    <property type="entry name" value="alpha/beta hydrolase"/>
    <property type="match status" value="1"/>
</dbReference>
<dbReference type="SUPFAM" id="SSF53474">
    <property type="entry name" value="alpha/beta-Hydrolases"/>
    <property type="match status" value="1"/>
</dbReference>
<keyword evidence="4" id="KW-1185">Reference proteome</keyword>
<evidence type="ECO:0000313" key="3">
    <source>
        <dbReference type="EMBL" id="MFI6501311.1"/>
    </source>
</evidence>
<gene>
    <name evidence="3" type="ORF">ACIBG2_28310</name>
</gene>
<evidence type="ECO:0000256" key="2">
    <source>
        <dbReference type="ARBA" id="ARBA00022801"/>
    </source>
</evidence>
<comment type="caution">
    <text evidence="3">The sequence shown here is derived from an EMBL/GenBank/DDBJ whole genome shotgun (WGS) entry which is preliminary data.</text>
</comment>
<dbReference type="RefSeq" id="WP_397085749.1">
    <property type="nucleotide sequence ID" value="NZ_JBITGY010000007.1"/>
</dbReference>
<sequence>MHRSRKLSLYDIGRTPLYACQYDQRFSYCLYVPDDYAPEGDRVYSLAVLVHGTERDVQSYRDSFEDFGRANDCIVLAPLFPAGIPDPGELDGYKYLEHRGIRFDEILLAMVEEISACYRVDGSRFLLFGYSGGGQFAHRFVYLHPERVRAASIGAPGAVTLLDEDLPWPAGFAGAEAALGRNVDPAALGATALHLVIGADDTGTQSNSVLAGHPAWIPGVNDVGVPRTIRLQALRHSLERHGIPVRYDVVPGVGHYGPGVVSKVKDFFTHVLTVDARRNRRW</sequence>
<dbReference type="PANTHER" id="PTHR43037:SF5">
    <property type="entry name" value="FERULOYL ESTERASE"/>
    <property type="match status" value="1"/>
</dbReference>
<reference evidence="3 4" key="1">
    <citation type="submission" date="2024-10" db="EMBL/GenBank/DDBJ databases">
        <title>The Natural Products Discovery Center: Release of the First 8490 Sequenced Strains for Exploring Actinobacteria Biosynthetic Diversity.</title>
        <authorList>
            <person name="Kalkreuter E."/>
            <person name="Kautsar S.A."/>
            <person name="Yang D."/>
            <person name="Bader C.D."/>
            <person name="Teijaro C.N."/>
            <person name="Fluegel L."/>
            <person name="Davis C.M."/>
            <person name="Simpson J.R."/>
            <person name="Lauterbach L."/>
            <person name="Steele A.D."/>
            <person name="Gui C."/>
            <person name="Meng S."/>
            <person name="Li G."/>
            <person name="Viehrig K."/>
            <person name="Ye F."/>
            <person name="Su P."/>
            <person name="Kiefer A.F."/>
            <person name="Nichols A."/>
            <person name="Cepeda A.J."/>
            <person name="Yan W."/>
            <person name="Fan B."/>
            <person name="Jiang Y."/>
            <person name="Adhikari A."/>
            <person name="Zheng C.-J."/>
            <person name="Schuster L."/>
            <person name="Cowan T.M."/>
            <person name="Smanski M.J."/>
            <person name="Chevrette M.G."/>
            <person name="De Carvalho L.P.S."/>
            <person name="Shen B."/>
        </authorList>
    </citation>
    <scope>NUCLEOTIDE SEQUENCE [LARGE SCALE GENOMIC DNA]</scope>
    <source>
        <strain evidence="3 4">NPDC050545</strain>
    </source>
</reference>
<protein>
    <recommendedName>
        <fullName evidence="5">Alpha/beta hydrolase</fullName>
    </recommendedName>
</protein>
<evidence type="ECO:0000256" key="1">
    <source>
        <dbReference type="ARBA" id="ARBA00022729"/>
    </source>
</evidence>
<dbReference type="InterPro" id="IPR050955">
    <property type="entry name" value="Plant_Biomass_Hydrol_Est"/>
</dbReference>
<evidence type="ECO:0000313" key="4">
    <source>
        <dbReference type="Proteomes" id="UP001612741"/>
    </source>
</evidence>
<dbReference type="PANTHER" id="PTHR43037">
    <property type="entry name" value="UNNAMED PRODUCT-RELATED"/>
    <property type="match status" value="1"/>
</dbReference>
<proteinExistence type="predicted"/>
<name>A0ABW7Z003_9ACTN</name>
<dbReference type="Proteomes" id="UP001612741">
    <property type="component" value="Unassembled WGS sequence"/>
</dbReference>
<dbReference type="InterPro" id="IPR029058">
    <property type="entry name" value="AB_hydrolase_fold"/>
</dbReference>
<accession>A0ABW7Z003</accession>